<protein>
    <submittedName>
        <fullName evidence="1">Uncharacterized protein</fullName>
    </submittedName>
</protein>
<dbReference type="EMBL" id="CABEEZ010000070">
    <property type="protein sequence ID" value="VTR31835.1"/>
    <property type="molecule type" value="Genomic_DNA"/>
</dbReference>
<name>A0A4U9UET5_SERFO</name>
<organism evidence="1">
    <name type="scientific">Serratia fonticola</name>
    <dbReference type="NCBI Taxonomy" id="47917"/>
    <lineage>
        <taxon>Bacteria</taxon>
        <taxon>Pseudomonadati</taxon>
        <taxon>Pseudomonadota</taxon>
        <taxon>Gammaproteobacteria</taxon>
        <taxon>Enterobacterales</taxon>
        <taxon>Yersiniaceae</taxon>
        <taxon>Serratia</taxon>
    </lineage>
</organism>
<accession>A0A4U9UET5</accession>
<sequence length="81" mass="9774">MLCPYQTGRKLKALSQYIPQLEYRQIHRDHQRTYNPANHYHQQRLQRLCQRIGELIGLLFVPKRQLVQQDIERAGLFSHPH</sequence>
<reference evidence="1" key="1">
    <citation type="submission" date="2019-05" db="EMBL/GenBank/DDBJ databases">
        <authorList>
            <consortium name="Pathogen Informatics"/>
        </authorList>
    </citation>
    <scope>NUCLEOTIDE SEQUENCE [LARGE SCALE GENOMIC DNA]</scope>
    <source>
        <strain evidence="1">NCTC12965</strain>
    </source>
</reference>
<evidence type="ECO:0000313" key="1">
    <source>
        <dbReference type="EMBL" id="VTR31835.1"/>
    </source>
</evidence>
<dbReference type="AlphaFoldDB" id="A0A4U9UET5"/>
<proteinExistence type="predicted"/>
<gene>
    <name evidence="1" type="ORF">NCTC12965_03266</name>
</gene>